<sequence length="723" mass="82898">MGLLVDGVWTDQWYDTKASQGHFKRSEAQFRNWVTADGAAGSTGKDGFKAEKDRYHLFVSYACPWAHRTLIFRKLKALEDIGVSVVSPLMLENGWPFDPNFPDATPDHLFGNKFLYEVYLKADPKYSGRVTVPVLWDKKLNTVVSNESSEIIRMFNSAFDGVGAKAGDYYPEELRKEIDETNTWIYDTINNGVYKAGFATTQEAYSQAVTTLFESLDRVEKILETNRYLLGNQLTEADLRLFTTLVRFDAVYITHFKCDKKRIIEYPNIHAFMREIYQMPGIAETVNLNHIRTHYYCSHKMINPTGIISIGPDLGLDIPHGRDQMKRPFVSLGLDCSRVLLGDADYTAMLSKARIILVENPGLDMSCQGLRQRVIQHHNYQPINYSIAFARDVHENYEYVELQLAATYSPENHYCFSVDTKASKDFQARIRMLAACLPNVYVPPEKHNMDSGGHNINRAHYDCMTILIEQPGWEYLILQQLHDVVLHSSAGMAQVLRAIGGSNDVELTGGIPGGRIDPDQNWTIAHLGLFTNETKMTAEQRQRARLTFAKGYVQASLMRGAVHWITKEMNVEKLIEQLNGKKEFYGVDEQFIATLQASETLLMPGGYHFECRGKNNEYFITRYTNWGGPPCKTKYNRNGQCIQGIEDVKDIIEKTAPNFLMVNKFIPEFDFAGYYCLNEWVFNKTRDGFTHFDLERLKKRPQTRFNFEKKQALIDIYNYTCKP</sequence>
<dbReference type="Pfam" id="PF02485">
    <property type="entry name" value="Branch"/>
    <property type="match status" value="1"/>
</dbReference>
<reference evidence="7" key="1">
    <citation type="submission" date="2023-06" db="EMBL/GenBank/DDBJ databases">
        <authorList>
            <person name="Delattre M."/>
        </authorList>
    </citation>
    <scope>NUCLEOTIDE SEQUENCE</scope>
    <source>
        <strain evidence="7">AF72</strain>
    </source>
</reference>
<keyword evidence="2" id="KW-0328">Glycosyltransferase</keyword>
<evidence type="ECO:0000313" key="8">
    <source>
        <dbReference type="Proteomes" id="UP001177023"/>
    </source>
</evidence>
<dbReference type="InterPro" id="IPR004045">
    <property type="entry name" value="Glutathione_S-Trfase_N"/>
</dbReference>
<evidence type="ECO:0000313" key="7">
    <source>
        <dbReference type="EMBL" id="CAJ0585256.1"/>
    </source>
</evidence>
<keyword evidence="5" id="KW-0325">Glycoprotein</keyword>
<feature type="domain" description="GST C-terminal" evidence="6">
    <location>
        <begin position="171"/>
        <end position="295"/>
    </location>
</feature>
<evidence type="ECO:0000256" key="5">
    <source>
        <dbReference type="ARBA" id="ARBA00023180"/>
    </source>
</evidence>
<dbReference type="SUPFAM" id="SSF47616">
    <property type="entry name" value="GST C-terminal domain-like"/>
    <property type="match status" value="1"/>
</dbReference>
<proteinExistence type="predicted"/>
<dbReference type="InterPro" id="IPR016639">
    <property type="entry name" value="GST_Omega/GSH"/>
</dbReference>
<evidence type="ECO:0000256" key="2">
    <source>
        <dbReference type="ARBA" id="ARBA00022676"/>
    </source>
</evidence>
<evidence type="ECO:0000256" key="3">
    <source>
        <dbReference type="ARBA" id="ARBA00022679"/>
    </source>
</evidence>
<feature type="non-terminal residue" evidence="7">
    <location>
        <position position="1"/>
    </location>
</feature>
<dbReference type="PANTHER" id="PTHR32419">
    <property type="entry name" value="GLUTATHIONYL-HYDROQUINONE REDUCTASE"/>
    <property type="match status" value="1"/>
</dbReference>
<dbReference type="SFLD" id="SFLDG01206">
    <property type="entry name" value="Xi.1"/>
    <property type="match status" value="1"/>
</dbReference>
<dbReference type="GO" id="GO:0004364">
    <property type="term" value="F:glutathione transferase activity"/>
    <property type="evidence" value="ECO:0007669"/>
    <property type="project" value="InterPro"/>
</dbReference>
<dbReference type="EMBL" id="CATQJA010002703">
    <property type="protein sequence ID" value="CAJ0585256.1"/>
    <property type="molecule type" value="Genomic_DNA"/>
</dbReference>
<dbReference type="SFLD" id="SFLDS00019">
    <property type="entry name" value="Glutathione_Transferase_(cytos"/>
    <property type="match status" value="1"/>
</dbReference>
<dbReference type="FunFam" id="1.20.1050.10:FF:000019">
    <property type="entry name" value="Glutathione S-transferase, omega"/>
    <property type="match status" value="1"/>
</dbReference>
<organism evidence="7 8">
    <name type="scientific">Mesorhabditis spiculigera</name>
    <dbReference type="NCBI Taxonomy" id="96644"/>
    <lineage>
        <taxon>Eukaryota</taxon>
        <taxon>Metazoa</taxon>
        <taxon>Ecdysozoa</taxon>
        <taxon>Nematoda</taxon>
        <taxon>Chromadorea</taxon>
        <taxon>Rhabditida</taxon>
        <taxon>Rhabditina</taxon>
        <taxon>Rhabditomorpha</taxon>
        <taxon>Rhabditoidea</taxon>
        <taxon>Rhabditidae</taxon>
        <taxon>Mesorhabditinae</taxon>
        <taxon>Mesorhabditis</taxon>
    </lineage>
</organism>
<dbReference type="InterPro" id="IPR003406">
    <property type="entry name" value="Glyco_trans_14"/>
</dbReference>
<dbReference type="GO" id="GO:0016757">
    <property type="term" value="F:glycosyltransferase activity"/>
    <property type="evidence" value="ECO:0007669"/>
    <property type="project" value="UniProtKB-KW"/>
</dbReference>
<evidence type="ECO:0000256" key="1">
    <source>
        <dbReference type="ARBA" id="ARBA00004606"/>
    </source>
</evidence>
<dbReference type="InterPro" id="IPR036249">
    <property type="entry name" value="Thioredoxin-like_sf"/>
</dbReference>
<keyword evidence="4" id="KW-0472">Membrane</keyword>
<dbReference type="PANTHER" id="PTHR32419:SF6">
    <property type="entry name" value="GLUTATHIONE S-TRANSFERASE OMEGA-LIKE 1-RELATED"/>
    <property type="match status" value="1"/>
</dbReference>
<dbReference type="AlphaFoldDB" id="A0AA36DDI3"/>
<dbReference type="Proteomes" id="UP001177023">
    <property type="component" value="Unassembled WGS sequence"/>
</dbReference>
<dbReference type="GO" id="GO:0005737">
    <property type="term" value="C:cytoplasm"/>
    <property type="evidence" value="ECO:0007669"/>
    <property type="project" value="TreeGrafter"/>
</dbReference>
<dbReference type="Pfam" id="PF13410">
    <property type="entry name" value="GST_C_2"/>
    <property type="match status" value="1"/>
</dbReference>
<dbReference type="GO" id="GO:0016020">
    <property type="term" value="C:membrane"/>
    <property type="evidence" value="ECO:0007669"/>
    <property type="project" value="UniProtKB-SubCell"/>
</dbReference>
<comment type="subcellular location">
    <subcellularLocation>
        <location evidence="1">Membrane</location>
        <topology evidence="1">Single-pass type II membrane protein</topology>
    </subcellularLocation>
</comment>
<keyword evidence="3" id="KW-0808">Transferase</keyword>
<dbReference type="SFLD" id="SFLDG01148">
    <property type="entry name" value="Xi_(cytGST)"/>
    <property type="match status" value="1"/>
</dbReference>
<protein>
    <recommendedName>
        <fullName evidence="6">GST C-terminal domain-containing protein</fullName>
    </recommendedName>
</protein>
<name>A0AA36DDI3_9BILA</name>
<gene>
    <name evidence="7" type="ORF">MSPICULIGERA_LOCUS23284</name>
</gene>
<accession>A0AA36DDI3</accession>
<dbReference type="InterPro" id="IPR040079">
    <property type="entry name" value="Glutathione_S-Trfase"/>
</dbReference>
<dbReference type="CDD" id="cd03190">
    <property type="entry name" value="GST_C_Omega_like"/>
    <property type="match status" value="1"/>
</dbReference>
<dbReference type="InterPro" id="IPR047047">
    <property type="entry name" value="GST_Omega-like_C"/>
</dbReference>
<dbReference type="SUPFAM" id="SSF52833">
    <property type="entry name" value="Thioredoxin-like"/>
    <property type="match status" value="1"/>
</dbReference>
<evidence type="ECO:0000256" key="4">
    <source>
        <dbReference type="ARBA" id="ARBA00023136"/>
    </source>
</evidence>
<dbReference type="FunFam" id="3.40.30.10:FF:000058">
    <property type="entry name" value="Glutathione S-transferase, omega"/>
    <property type="match status" value="1"/>
</dbReference>
<dbReference type="PROSITE" id="PS50405">
    <property type="entry name" value="GST_CTER"/>
    <property type="match status" value="1"/>
</dbReference>
<dbReference type="Gene3D" id="3.40.30.10">
    <property type="entry name" value="Glutaredoxin"/>
    <property type="match status" value="1"/>
</dbReference>
<comment type="caution">
    <text evidence="7">The sequence shown here is derived from an EMBL/GenBank/DDBJ whole genome shotgun (WGS) entry which is preliminary data.</text>
</comment>
<dbReference type="InterPro" id="IPR010987">
    <property type="entry name" value="Glutathione-S-Trfase_C-like"/>
</dbReference>
<dbReference type="Pfam" id="PF13409">
    <property type="entry name" value="GST_N_2"/>
    <property type="match status" value="1"/>
</dbReference>
<keyword evidence="8" id="KW-1185">Reference proteome</keyword>
<dbReference type="InterPro" id="IPR036282">
    <property type="entry name" value="Glutathione-S-Trfase_C_sf"/>
</dbReference>
<dbReference type="Gene3D" id="1.20.1050.10">
    <property type="match status" value="1"/>
</dbReference>
<evidence type="ECO:0000259" key="6">
    <source>
        <dbReference type="PROSITE" id="PS50405"/>
    </source>
</evidence>